<protein>
    <submittedName>
        <fullName evidence="2">TatD DNase family protein</fullName>
        <ecNumber evidence="2">3.1.21.-</ecNumber>
    </submittedName>
</protein>
<dbReference type="PROSITE" id="PS01091">
    <property type="entry name" value="TATD_3"/>
    <property type="match status" value="1"/>
</dbReference>
<dbReference type="SUPFAM" id="SSF51556">
    <property type="entry name" value="Metallo-dependent hydrolases"/>
    <property type="match status" value="1"/>
</dbReference>
<dbReference type="PANTHER" id="PTHR46124">
    <property type="entry name" value="D-AMINOACYL-TRNA DEACYLASE"/>
    <property type="match status" value="1"/>
</dbReference>
<dbReference type="Proteomes" id="UP000575985">
    <property type="component" value="Unassembled WGS sequence"/>
</dbReference>
<dbReference type="Gene3D" id="3.20.20.140">
    <property type="entry name" value="Metal-dependent hydrolases"/>
    <property type="match status" value="1"/>
</dbReference>
<name>A0A853BVN2_9ACTN</name>
<accession>A0A853BVN2</accession>
<dbReference type="InterPro" id="IPR001130">
    <property type="entry name" value="TatD-like"/>
</dbReference>
<evidence type="ECO:0000256" key="1">
    <source>
        <dbReference type="ARBA" id="ARBA00022801"/>
    </source>
</evidence>
<sequence length="284" mass="31367">MTDLQWAPETCTIPTIERPVREREFTDLFRTALRDITQTSPERADFVLAADAEHTARELAAREASCCSFFAFTFTAAIAIWGVGVHPGVKTALDGYDPEEFERLIARTPYVGEIGLDAKVPSRLAKQHDVLTALLTQLQAKPRLTSIHSYRATNQVVEHLEHTPITGAILHWWLGDRSTTRRAVELGAYFSINTATVRRSDAIDLIPTDRLLLETDHPDGNRSGARPHQPGNVSDVEAALAKQRGVTTAQIRAHAWRNLATLVNTTGTKPLLPPRVEAILGAIE</sequence>
<keyword evidence="3" id="KW-1185">Reference proteome</keyword>
<reference evidence="2 3" key="1">
    <citation type="submission" date="2020-07" db="EMBL/GenBank/DDBJ databases">
        <title>Sequencing the genomes of 1000 actinobacteria strains.</title>
        <authorList>
            <person name="Klenk H.-P."/>
        </authorList>
    </citation>
    <scope>NUCLEOTIDE SEQUENCE [LARGE SCALE GENOMIC DNA]</scope>
    <source>
        <strain evidence="2 3">DSM 45927</strain>
    </source>
</reference>
<evidence type="ECO:0000313" key="3">
    <source>
        <dbReference type="Proteomes" id="UP000575985"/>
    </source>
</evidence>
<gene>
    <name evidence="2" type="ORF">HNR12_004834</name>
</gene>
<dbReference type="PANTHER" id="PTHR46124:SF3">
    <property type="entry name" value="HYDROLASE"/>
    <property type="match status" value="1"/>
</dbReference>
<dbReference type="InterPro" id="IPR018228">
    <property type="entry name" value="DNase_TatD-rel_CS"/>
</dbReference>
<dbReference type="InterPro" id="IPR032466">
    <property type="entry name" value="Metal_Hydrolase"/>
</dbReference>
<organism evidence="2 3">
    <name type="scientific">Streptomonospora nanhaiensis</name>
    <dbReference type="NCBI Taxonomy" id="1323731"/>
    <lineage>
        <taxon>Bacteria</taxon>
        <taxon>Bacillati</taxon>
        <taxon>Actinomycetota</taxon>
        <taxon>Actinomycetes</taxon>
        <taxon>Streptosporangiales</taxon>
        <taxon>Nocardiopsidaceae</taxon>
        <taxon>Streptomonospora</taxon>
    </lineage>
</organism>
<dbReference type="EMBL" id="JACCFO010000001">
    <property type="protein sequence ID" value="NYI98557.1"/>
    <property type="molecule type" value="Genomic_DNA"/>
</dbReference>
<dbReference type="RefSeq" id="WP_179769685.1">
    <property type="nucleotide sequence ID" value="NZ_JACCFO010000001.1"/>
</dbReference>
<keyword evidence="1 2" id="KW-0378">Hydrolase</keyword>
<evidence type="ECO:0000313" key="2">
    <source>
        <dbReference type="EMBL" id="NYI98557.1"/>
    </source>
</evidence>
<comment type="caution">
    <text evidence="2">The sequence shown here is derived from an EMBL/GenBank/DDBJ whole genome shotgun (WGS) entry which is preliminary data.</text>
</comment>
<dbReference type="GO" id="GO:0005829">
    <property type="term" value="C:cytosol"/>
    <property type="evidence" value="ECO:0007669"/>
    <property type="project" value="TreeGrafter"/>
</dbReference>
<dbReference type="Pfam" id="PF01026">
    <property type="entry name" value="TatD_DNase"/>
    <property type="match status" value="1"/>
</dbReference>
<dbReference type="EC" id="3.1.21.-" evidence="2"/>
<dbReference type="GO" id="GO:0016788">
    <property type="term" value="F:hydrolase activity, acting on ester bonds"/>
    <property type="evidence" value="ECO:0007669"/>
    <property type="project" value="InterPro"/>
</dbReference>
<proteinExistence type="predicted"/>
<dbReference type="AlphaFoldDB" id="A0A853BVN2"/>